<evidence type="ECO:0000313" key="2">
    <source>
        <dbReference type="Proteomes" id="UP001163115"/>
    </source>
</evidence>
<proteinExistence type="predicted"/>
<accession>A0ABY7A986</accession>
<gene>
    <name evidence="1" type="ORF">OW255_16975</name>
</gene>
<evidence type="ECO:0000313" key="1">
    <source>
        <dbReference type="EMBL" id="WAJ23240.1"/>
    </source>
</evidence>
<dbReference type="EMBL" id="CP113524">
    <property type="protein sequence ID" value="WAJ23240.1"/>
    <property type="molecule type" value="Genomic_DNA"/>
</dbReference>
<keyword evidence="2" id="KW-1185">Reference proteome</keyword>
<sequence length="69" mass="8094">MKSKNIPSIEIHHSDTMDFEALSDKINEFYLDFIERRLRDSDLSTDEKIAIIDIIKKQLKLRDSNGITK</sequence>
<dbReference type="RefSeq" id="WP_024835103.1">
    <property type="nucleotide sequence ID" value="NZ_CP113524.1"/>
</dbReference>
<protein>
    <submittedName>
        <fullName evidence="1">Uncharacterized protein</fullName>
    </submittedName>
</protein>
<organism evidence="1 2">
    <name type="scientific">Lacrimispora xylanolytica</name>
    <dbReference type="NCBI Taxonomy" id="29375"/>
    <lineage>
        <taxon>Bacteria</taxon>
        <taxon>Bacillati</taxon>
        <taxon>Bacillota</taxon>
        <taxon>Clostridia</taxon>
        <taxon>Lachnospirales</taxon>
        <taxon>Lachnospiraceae</taxon>
        <taxon>Lacrimispora</taxon>
    </lineage>
</organism>
<dbReference type="Proteomes" id="UP001163115">
    <property type="component" value="Chromosome"/>
</dbReference>
<reference evidence="1" key="1">
    <citation type="submission" date="2022-11" db="EMBL/GenBank/DDBJ databases">
        <title>Lacrimispora xylanolytica sy1, complete genome.</title>
        <authorList>
            <person name="Choi S."/>
        </authorList>
    </citation>
    <scope>NUCLEOTIDE SEQUENCE</scope>
    <source>
        <strain evidence="1">Sy1</strain>
    </source>
</reference>
<name>A0ABY7A986_9FIRM</name>